<feature type="signal peptide" evidence="2">
    <location>
        <begin position="1"/>
        <end position="20"/>
    </location>
</feature>
<dbReference type="AlphaFoldDB" id="A0A183BWG4"/>
<feature type="compositionally biased region" description="Basic and acidic residues" evidence="1">
    <location>
        <begin position="186"/>
        <end position="200"/>
    </location>
</feature>
<name>A0A183BWG4_GLOPA</name>
<sequence length="283" mass="31374">MHFLYFLFIIFVCCERSAQSDEFGTTKNADAHKITDDLNTNIRAKNASADIKHLLNNTATSPVPPVIERIEIRLVDSQNATDETPLIIVDVVKKNGSAGVAATIQQAIQTEKPALDEDVGSPKPDKSFLVRLRQPNYHSVSFVPFEATTTTTEQPNLEANNADENQIIETTELPVGQMVHIMPTDEAPRKFDDQNDDKMTPGRMKTIRNEEDKRTDQREADDSDEDDEEMAEDLGGRDEFVVNEAAILGETTNLLHNNDDTLASSSSYFGFGFVGSGFSSDFP</sequence>
<reference evidence="3" key="1">
    <citation type="submission" date="2014-05" db="EMBL/GenBank/DDBJ databases">
        <title>The genome and life-stage specific transcriptomes of Globodera pallida elucidate key aspects of plant parasitism by a cyst nematode.</title>
        <authorList>
            <person name="Cotton J.A."/>
            <person name="Lilley C.J."/>
            <person name="Jones L.M."/>
            <person name="Kikuchi T."/>
            <person name="Reid A.J."/>
            <person name="Thorpe P."/>
            <person name="Tsai I.J."/>
            <person name="Beasley H."/>
            <person name="Blok V."/>
            <person name="Cock P.J.A."/>
            <person name="Van den Akker S.E."/>
            <person name="Holroyd N."/>
            <person name="Hunt M."/>
            <person name="Mantelin S."/>
            <person name="Naghra H."/>
            <person name="Pain A."/>
            <person name="Palomares-Rius J.E."/>
            <person name="Zarowiecki M."/>
            <person name="Berriman M."/>
            <person name="Jones J.T."/>
            <person name="Urwin P.E."/>
        </authorList>
    </citation>
    <scope>NUCLEOTIDE SEQUENCE [LARGE SCALE GENOMIC DNA]</scope>
    <source>
        <strain evidence="3">Lindley</strain>
    </source>
</reference>
<keyword evidence="2" id="KW-0732">Signal</keyword>
<feature type="region of interest" description="Disordered" evidence="1">
    <location>
        <begin position="185"/>
        <end position="238"/>
    </location>
</feature>
<proteinExistence type="predicted"/>
<feature type="compositionally biased region" description="Acidic residues" evidence="1">
    <location>
        <begin position="221"/>
        <end position="232"/>
    </location>
</feature>
<feature type="chain" id="PRO_5008146711" evidence="2">
    <location>
        <begin position="21"/>
        <end position="283"/>
    </location>
</feature>
<evidence type="ECO:0000313" key="3">
    <source>
        <dbReference type="Proteomes" id="UP000050741"/>
    </source>
</evidence>
<protein>
    <submittedName>
        <fullName evidence="4">Secreted protein</fullName>
    </submittedName>
</protein>
<accession>A0A183BWG4</accession>
<reference evidence="4" key="2">
    <citation type="submission" date="2016-06" db="UniProtKB">
        <authorList>
            <consortium name="WormBaseParasite"/>
        </authorList>
    </citation>
    <scope>IDENTIFICATION</scope>
</reference>
<evidence type="ECO:0000256" key="1">
    <source>
        <dbReference type="SAM" id="MobiDB-lite"/>
    </source>
</evidence>
<keyword evidence="3" id="KW-1185">Reference proteome</keyword>
<organism evidence="3 4">
    <name type="scientific">Globodera pallida</name>
    <name type="common">Potato cyst nematode worm</name>
    <name type="synonym">Heterodera pallida</name>
    <dbReference type="NCBI Taxonomy" id="36090"/>
    <lineage>
        <taxon>Eukaryota</taxon>
        <taxon>Metazoa</taxon>
        <taxon>Ecdysozoa</taxon>
        <taxon>Nematoda</taxon>
        <taxon>Chromadorea</taxon>
        <taxon>Rhabditida</taxon>
        <taxon>Tylenchina</taxon>
        <taxon>Tylenchomorpha</taxon>
        <taxon>Tylenchoidea</taxon>
        <taxon>Heteroderidae</taxon>
        <taxon>Heteroderinae</taxon>
        <taxon>Globodera</taxon>
    </lineage>
</organism>
<evidence type="ECO:0000313" key="4">
    <source>
        <dbReference type="WBParaSite" id="GPLIN_000495300"/>
    </source>
</evidence>
<feature type="compositionally biased region" description="Basic and acidic residues" evidence="1">
    <location>
        <begin position="207"/>
        <end position="220"/>
    </location>
</feature>
<evidence type="ECO:0000256" key="2">
    <source>
        <dbReference type="SAM" id="SignalP"/>
    </source>
</evidence>
<dbReference type="WBParaSite" id="GPLIN_000495300">
    <property type="protein sequence ID" value="GPLIN_000495300"/>
    <property type="gene ID" value="GPLIN_000495300"/>
</dbReference>
<dbReference type="Proteomes" id="UP000050741">
    <property type="component" value="Unassembled WGS sequence"/>
</dbReference>